<dbReference type="SMART" id="SM00089">
    <property type="entry name" value="PKD"/>
    <property type="match status" value="3"/>
</dbReference>
<dbReference type="SUPFAM" id="SSF49299">
    <property type="entry name" value="PKD domain"/>
    <property type="match status" value="3"/>
</dbReference>
<name>A0A0S2K8G5_9GAMM</name>
<dbReference type="Pfam" id="PF05547">
    <property type="entry name" value="Peptidase_M6"/>
    <property type="match status" value="1"/>
</dbReference>
<dbReference type="Pfam" id="PF20773">
    <property type="entry name" value="InhA-like_MAM"/>
    <property type="match status" value="1"/>
</dbReference>
<feature type="domain" description="PKD" evidence="1">
    <location>
        <begin position="755"/>
        <end position="809"/>
    </location>
</feature>
<dbReference type="InterPro" id="IPR000601">
    <property type="entry name" value="PKD_dom"/>
</dbReference>
<proteinExistence type="predicted"/>
<evidence type="ECO:0000313" key="3">
    <source>
        <dbReference type="Proteomes" id="UP000061457"/>
    </source>
</evidence>
<keyword evidence="2" id="KW-0378">Hydrolase</keyword>
<dbReference type="PROSITE" id="PS50093">
    <property type="entry name" value="PKD"/>
    <property type="match status" value="3"/>
</dbReference>
<dbReference type="Proteomes" id="UP000061457">
    <property type="component" value="Chromosome II"/>
</dbReference>
<evidence type="ECO:0000313" key="2">
    <source>
        <dbReference type="EMBL" id="ALO44646.1"/>
    </source>
</evidence>
<protein>
    <submittedName>
        <fullName evidence="2">M6 family metalloprotease domain-containing protein</fullName>
    </submittedName>
</protein>
<reference evidence="2 3" key="1">
    <citation type="submission" date="2015-11" db="EMBL/GenBank/DDBJ databases">
        <authorList>
            <person name="Zhang Y."/>
            <person name="Guo Z."/>
        </authorList>
    </citation>
    <scope>NUCLEOTIDE SEQUENCE [LARGE SCALE GENOMIC DNA]</scope>
    <source>
        <strain evidence="2 3">KCTC 12086</strain>
    </source>
</reference>
<feature type="domain" description="PKD" evidence="1">
    <location>
        <begin position="882"/>
        <end position="967"/>
    </location>
</feature>
<dbReference type="InterPro" id="IPR008757">
    <property type="entry name" value="Peptidase_M6-like_domain"/>
</dbReference>
<keyword evidence="2" id="KW-0482">Metalloprotease</keyword>
<dbReference type="GO" id="GO:0008237">
    <property type="term" value="F:metallopeptidase activity"/>
    <property type="evidence" value="ECO:0007669"/>
    <property type="project" value="UniProtKB-KW"/>
</dbReference>
<dbReference type="InterPro" id="IPR022409">
    <property type="entry name" value="PKD/Chitinase_dom"/>
</dbReference>
<dbReference type="PATRIC" id="fig|161398.10.peg.4287"/>
<dbReference type="InterPro" id="IPR048665">
    <property type="entry name" value="InhA-like_VEG"/>
</dbReference>
<dbReference type="Pfam" id="PF18911">
    <property type="entry name" value="PKD_4"/>
    <property type="match status" value="2"/>
</dbReference>
<dbReference type="PANTHER" id="PTHR41775">
    <property type="entry name" value="SECRETED PROTEIN-RELATED"/>
    <property type="match status" value="1"/>
</dbReference>
<feature type="domain" description="PKD" evidence="1">
    <location>
        <begin position="831"/>
        <end position="889"/>
    </location>
</feature>
<dbReference type="SUPFAM" id="SSF55486">
    <property type="entry name" value="Metalloproteases ('zincins'), catalytic domain"/>
    <property type="match status" value="1"/>
</dbReference>
<dbReference type="Gene3D" id="2.60.40.10">
    <property type="entry name" value="Immunoglobulins"/>
    <property type="match status" value="3"/>
</dbReference>
<evidence type="ECO:0000259" key="1">
    <source>
        <dbReference type="PROSITE" id="PS50093"/>
    </source>
</evidence>
<dbReference type="NCBIfam" id="TIGR03296">
    <property type="entry name" value="M6dom_TIGR03296"/>
    <property type="match status" value="1"/>
</dbReference>
<dbReference type="PANTHER" id="PTHR41775:SF1">
    <property type="entry name" value="PEPTIDASE M6-LIKE DOMAIN-CONTAINING PROTEIN"/>
    <property type="match status" value="1"/>
</dbReference>
<dbReference type="STRING" id="161398.PP2015_4179"/>
<dbReference type="EMBL" id="CP013188">
    <property type="protein sequence ID" value="ALO44646.1"/>
    <property type="molecule type" value="Genomic_DNA"/>
</dbReference>
<keyword evidence="3" id="KW-1185">Reference proteome</keyword>
<organism evidence="2 3">
    <name type="scientific">Pseudoalteromonas phenolica</name>
    <dbReference type="NCBI Taxonomy" id="161398"/>
    <lineage>
        <taxon>Bacteria</taxon>
        <taxon>Pseudomonadati</taxon>
        <taxon>Pseudomonadota</taxon>
        <taxon>Gammaproteobacteria</taxon>
        <taxon>Alteromonadales</taxon>
        <taxon>Pseudoalteromonadaceae</taxon>
        <taxon>Pseudoalteromonas</taxon>
    </lineage>
</organism>
<dbReference type="CDD" id="cd00146">
    <property type="entry name" value="PKD"/>
    <property type="match status" value="2"/>
</dbReference>
<dbReference type="InterPro" id="IPR013783">
    <property type="entry name" value="Ig-like_fold"/>
</dbReference>
<keyword evidence="2" id="KW-0645">Protease</keyword>
<dbReference type="Pfam" id="PF20774">
    <property type="entry name" value="InhA-like_VEG"/>
    <property type="match status" value="1"/>
</dbReference>
<dbReference type="AlphaFoldDB" id="A0A0S2K8G5"/>
<dbReference type="InterPro" id="IPR035986">
    <property type="entry name" value="PKD_dom_sf"/>
</dbReference>
<dbReference type="KEGG" id="pphe:PP2015_4179"/>
<dbReference type="OrthoDB" id="275270at2"/>
<accession>A0A0S2K8G5</accession>
<dbReference type="GO" id="GO:0006508">
    <property type="term" value="P:proteolysis"/>
    <property type="evidence" value="ECO:0007669"/>
    <property type="project" value="UniProtKB-KW"/>
</dbReference>
<gene>
    <name evidence="2" type="ORF">PP2015_4179</name>
</gene>
<sequence length="992" mass="110310">MILVFYMNLMRFSLLNFGIFLSLQVNAMPDLLRLDEDRIVYWQEKKLGRTLSEYEKQQLLNSYILKSGKPRAEIINLPLDTIKPNLKHRMQFVQKSVVDTLEKVKILGILVDFPDLQASSPGLETTDTDMFYDDYSADHYRSLLYSVNGFSGPNGENLTSVRQFYRNVTGDNFDITGSIYGWVRVSNDASYYGEQDGDIRDKNATELVIEAVENLVKQGVDLSDYDLTDLNDIDGDGIINEPDGIIDHILLFHSSIGQEAGGGLLGEDAIWSHRFFVTNSSNQPASVTGSNIKAYNYTINPIDAGIGVVVHEFGHDLGLPDEYDLKNIEIGEPVANWSVMSSGSWMGEIRGSEPVMFSPKNLDYLQNRFGGSWVNQQSVELSTINENETINLAHASVFSEATNQVKVNLPPTLEDFIVPNSGSFQYYSGDGNNLNNQMSFTIKLPESEQLILRMKSKFNIESDYDIFQVYVNSIPLAGNSTKANHPNYPNVTHYLDGSSASSDVENSDFVDLTYDISAFSNQQVTITFVYQTDSAVSFFGIVLDDINVTSEDQIFLTDNAENTNSNSFNGFRKIGRYKSGNEHAYYLQLRSHNGLDSGLKLSQYPAGLTLWYSNDNYENNNTSEHQGFGDLLIVDTDQRPIFKSNGDDVANSMIQVRDAALRLSEQSSGLGDEDLSAISVFDDSLDYSFKVQPESGVKIPKYGLKIELVDVSDSFDNAEVLVSYIPDQTSISYEVEDKQVQFFADGFLLSESDQFLWEFSDGQSSDELTPTIEFEKYQNYSVKFTQKKENGQIITADAEINLSKPLEISEIDLAHASGILTGEVKIIGGVEPYLITWDFDDGNTLNGSEISHRYSMNGTYTVKVEVTDDSGISISKSEQVTLTVPLLITTSFTTNGLQLSANAISSGGSGNYNITWDFGDGNQGNGENVTHTFNSSGQFNISVTLTDTDTNKTKTETNTLTITQAENENSNSGGSLFFLLFSCIFMARKFKL</sequence>